<evidence type="ECO:0000259" key="11">
    <source>
        <dbReference type="Pfam" id="PF07731"/>
    </source>
</evidence>
<dbReference type="InterPro" id="IPR001117">
    <property type="entry name" value="Cu-oxidase_2nd"/>
</dbReference>
<dbReference type="Gene3D" id="2.60.40.420">
    <property type="entry name" value="Cupredoxins - blue copper proteins"/>
    <property type="match status" value="3"/>
</dbReference>
<dbReference type="GO" id="GO:0005507">
    <property type="term" value="F:copper ion binding"/>
    <property type="evidence" value="ECO:0007669"/>
    <property type="project" value="InterPro"/>
</dbReference>
<evidence type="ECO:0000256" key="6">
    <source>
        <dbReference type="ARBA" id="ARBA00023002"/>
    </source>
</evidence>
<evidence type="ECO:0000259" key="10">
    <source>
        <dbReference type="Pfam" id="PF00394"/>
    </source>
</evidence>
<dbReference type="InterPro" id="IPR008972">
    <property type="entry name" value="Cupredoxin"/>
</dbReference>
<keyword evidence="8" id="KW-0325">Glycoprotein</keyword>
<feature type="chain" id="PRO_5006059358" description="laccase" evidence="9">
    <location>
        <begin position="28"/>
        <end position="652"/>
    </location>
</feature>
<dbReference type="InterPro" id="IPR045087">
    <property type="entry name" value="Cu-oxidase_fam"/>
</dbReference>
<evidence type="ECO:0000256" key="3">
    <source>
        <dbReference type="ARBA" id="ARBA00010609"/>
    </source>
</evidence>
<comment type="similarity">
    <text evidence="3">Belongs to the multicopper oxidase family.</text>
</comment>
<dbReference type="GO" id="GO:0052716">
    <property type="term" value="F:hydroquinone:oxygen oxidoreductase activity"/>
    <property type="evidence" value="ECO:0007669"/>
    <property type="project" value="UniProtKB-EC"/>
</dbReference>
<sequence>MLSTRRLLHASCLLAVLLCLSSTPSRAATVKQDVNLRAELTIPPEDASNVKHVFLDVSQTTLWADGQPVPGEPVVNGSSPGPVLRFMKGDFLVIRVTNRMSTWNTTMHWHGLTQSMTPISDGVPMVTQWPIPPNTWFEYGMKLRDKGTYYYHPHVDLQQSTAHGAFIVEDGEEPPYKYDLDKPLILADYYHQPQEELLQGLLGQPFKWAGSAKALLLNGKALSSAPCNQTLASTYQLDCKDAPRNAGKRPEIVHLGHGQTIRLRWIGAQSLMYTKVAIANHKQRIIEADGTYTKYLEVPDMEIGPGQRYSTLVDGKTKEAVEQDGSGGCYWIRLESQWRNPGTFGWALLAYPSCDVDKVLAQPQPTPAPINSTERMLPNSTFGWISGSLTPLKEPSSHQDRMPSDSEVSRRVILNAQQINILGSMGNYSRWTQNDVWYVEGADQPIGRMATKVPYLIQLYKRLREAPSWNRAFNTSDNKHPKGFDPLAQVWVAKPGEVIDIVIINNGSMASGLTEIHTWHKHGDKHWTLASGPGNFSVEALAQARSNGQWSDPIPRDTSTVWPGPGETIADPKVVLPAHSSGGWTVLRTKIQHMDLGVWLLHCHLIFHAVMGMSTTWALDIPKLGASSSLYDDPDYLEFGRNVTSPYTNMRP</sequence>
<accession>A0A0P1BAL4</accession>
<evidence type="ECO:0000256" key="7">
    <source>
        <dbReference type="ARBA" id="ARBA00023008"/>
    </source>
</evidence>
<keyword evidence="6" id="KW-0560">Oxidoreductase</keyword>
<dbReference type="Proteomes" id="UP000054845">
    <property type="component" value="Unassembled WGS sequence"/>
</dbReference>
<proteinExistence type="inferred from homology"/>
<keyword evidence="9" id="KW-0732">Signal</keyword>
<keyword evidence="7" id="KW-0186">Copper</keyword>
<evidence type="ECO:0000256" key="8">
    <source>
        <dbReference type="ARBA" id="ARBA00023180"/>
    </source>
</evidence>
<keyword evidence="14" id="KW-1185">Reference proteome</keyword>
<dbReference type="PROSITE" id="PS00079">
    <property type="entry name" value="MULTICOPPER_OXIDASE1"/>
    <property type="match status" value="1"/>
</dbReference>
<comment type="cofactor">
    <cofactor evidence="2">
        <name>Cu cation</name>
        <dbReference type="ChEBI" id="CHEBI:23378"/>
    </cofactor>
</comment>
<dbReference type="EMBL" id="CCYA01000149">
    <property type="protein sequence ID" value="CEH12479.1"/>
    <property type="molecule type" value="Genomic_DNA"/>
</dbReference>
<dbReference type="Pfam" id="PF07732">
    <property type="entry name" value="Cu-oxidase_3"/>
    <property type="match status" value="1"/>
</dbReference>
<evidence type="ECO:0000313" key="14">
    <source>
        <dbReference type="Proteomes" id="UP000054845"/>
    </source>
</evidence>
<dbReference type="EC" id="1.10.3.2" evidence="4"/>
<evidence type="ECO:0000256" key="4">
    <source>
        <dbReference type="ARBA" id="ARBA00012297"/>
    </source>
</evidence>
<dbReference type="PANTHER" id="PTHR11709">
    <property type="entry name" value="MULTI-COPPER OXIDASE"/>
    <property type="match status" value="1"/>
</dbReference>
<evidence type="ECO:0000256" key="9">
    <source>
        <dbReference type="SAM" id="SignalP"/>
    </source>
</evidence>
<dbReference type="AlphaFoldDB" id="A0A0P1BAL4"/>
<feature type="signal peptide" evidence="9">
    <location>
        <begin position="1"/>
        <end position="27"/>
    </location>
</feature>
<evidence type="ECO:0000259" key="12">
    <source>
        <dbReference type="Pfam" id="PF07732"/>
    </source>
</evidence>
<dbReference type="PANTHER" id="PTHR11709:SF394">
    <property type="entry name" value="FI03373P-RELATED"/>
    <property type="match status" value="1"/>
</dbReference>
<dbReference type="SUPFAM" id="SSF49503">
    <property type="entry name" value="Cupredoxins"/>
    <property type="match status" value="3"/>
</dbReference>
<dbReference type="InterPro" id="IPR033138">
    <property type="entry name" value="Cu_oxidase_CS"/>
</dbReference>
<protein>
    <recommendedName>
        <fullName evidence="4">laccase</fullName>
        <ecNumber evidence="4">1.10.3.2</ecNumber>
    </recommendedName>
</protein>
<evidence type="ECO:0000256" key="2">
    <source>
        <dbReference type="ARBA" id="ARBA00001935"/>
    </source>
</evidence>
<dbReference type="Pfam" id="PF07731">
    <property type="entry name" value="Cu-oxidase_2"/>
    <property type="match status" value="1"/>
</dbReference>
<feature type="domain" description="Plastocyanin-like" evidence="12">
    <location>
        <begin position="73"/>
        <end position="171"/>
    </location>
</feature>
<dbReference type="Pfam" id="PF00394">
    <property type="entry name" value="Cu-oxidase"/>
    <property type="match status" value="1"/>
</dbReference>
<feature type="domain" description="Plastocyanin-like" evidence="11">
    <location>
        <begin position="470"/>
        <end position="617"/>
    </location>
</feature>
<dbReference type="InterPro" id="IPR011707">
    <property type="entry name" value="Cu-oxidase-like_N"/>
</dbReference>
<feature type="domain" description="Plastocyanin-like" evidence="10">
    <location>
        <begin position="183"/>
        <end position="317"/>
    </location>
</feature>
<evidence type="ECO:0000313" key="13">
    <source>
        <dbReference type="EMBL" id="CEH12479.1"/>
    </source>
</evidence>
<organism evidence="13 14">
    <name type="scientific">Ceraceosorus bombacis</name>
    <dbReference type="NCBI Taxonomy" id="401625"/>
    <lineage>
        <taxon>Eukaryota</taxon>
        <taxon>Fungi</taxon>
        <taxon>Dikarya</taxon>
        <taxon>Basidiomycota</taxon>
        <taxon>Ustilaginomycotina</taxon>
        <taxon>Exobasidiomycetes</taxon>
        <taxon>Ceraceosorales</taxon>
        <taxon>Ceraceosoraceae</taxon>
        <taxon>Ceraceosorus</taxon>
    </lineage>
</organism>
<keyword evidence="5" id="KW-0479">Metal-binding</keyword>
<evidence type="ECO:0000256" key="1">
    <source>
        <dbReference type="ARBA" id="ARBA00000349"/>
    </source>
</evidence>
<dbReference type="InterPro" id="IPR002355">
    <property type="entry name" value="Cu_oxidase_Cu_BS"/>
</dbReference>
<dbReference type="OrthoDB" id="2121828at2759"/>
<comment type="catalytic activity">
    <reaction evidence="1">
        <text>4 hydroquinone + O2 = 4 benzosemiquinone + 2 H2O</text>
        <dbReference type="Rhea" id="RHEA:11276"/>
        <dbReference type="ChEBI" id="CHEBI:15377"/>
        <dbReference type="ChEBI" id="CHEBI:15379"/>
        <dbReference type="ChEBI" id="CHEBI:17594"/>
        <dbReference type="ChEBI" id="CHEBI:17977"/>
        <dbReference type="EC" id="1.10.3.2"/>
    </reaction>
</comment>
<name>A0A0P1BAL4_9BASI</name>
<evidence type="ECO:0000256" key="5">
    <source>
        <dbReference type="ARBA" id="ARBA00022723"/>
    </source>
</evidence>
<dbReference type="PROSITE" id="PS00080">
    <property type="entry name" value="MULTICOPPER_OXIDASE2"/>
    <property type="match status" value="1"/>
</dbReference>
<dbReference type="InterPro" id="IPR011706">
    <property type="entry name" value="Cu-oxidase_C"/>
</dbReference>
<dbReference type="STRING" id="401625.A0A0P1BAL4"/>
<reference evidence="14" key="1">
    <citation type="submission" date="2014-09" db="EMBL/GenBank/DDBJ databases">
        <authorList>
            <person name="Sharma Rahul"/>
            <person name="Thines Marco"/>
        </authorList>
    </citation>
    <scope>NUCLEOTIDE SEQUENCE [LARGE SCALE GENOMIC DNA]</scope>
</reference>